<evidence type="ECO:0000256" key="4">
    <source>
        <dbReference type="ARBA" id="ARBA00023136"/>
    </source>
</evidence>
<dbReference type="EMBL" id="JABENB010000001">
    <property type="protein sequence ID" value="NNG38697.1"/>
    <property type="molecule type" value="Genomic_DNA"/>
</dbReference>
<evidence type="ECO:0000256" key="3">
    <source>
        <dbReference type="ARBA" id="ARBA00022989"/>
    </source>
</evidence>
<reference evidence="8 9" key="1">
    <citation type="submission" date="2020-05" db="EMBL/GenBank/DDBJ databases">
        <title>Flexivirga sp. ID2601S isolated from air conditioner.</title>
        <authorList>
            <person name="Kim D.H."/>
        </authorList>
    </citation>
    <scope>NUCLEOTIDE SEQUENCE [LARGE SCALE GENOMIC DNA]</scope>
    <source>
        <strain evidence="8 9">ID2601S</strain>
    </source>
</reference>
<dbReference type="PANTHER" id="PTHR37958:SF1">
    <property type="entry name" value="SODIUM-POTASSIUM_PROTON ANTIPORTER CHAA"/>
    <property type="match status" value="1"/>
</dbReference>
<dbReference type="InterPro" id="IPR052946">
    <property type="entry name" value="Alkaline_pH_Ca-Antiporter"/>
</dbReference>
<name>A0A849AFP5_9MICO</name>
<feature type="transmembrane region" description="Helical" evidence="6">
    <location>
        <begin position="12"/>
        <end position="32"/>
    </location>
</feature>
<dbReference type="InterPro" id="IPR004837">
    <property type="entry name" value="NaCa_Exmemb"/>
</dbReference>
<evidence type="ECO:0000313" key="9">
    <source>
        <dbReference type="Proteomes" id="UP000557772"/>
    </source>
</evidence>
<feature type="transmembrane region" description="Helical" evidence="6">
    <location>
        <begin position="242"/>
        <end position="260"/>
    </location>
</feature>
<comment type="subcellular location">
    <subcellularLocation>
        <location evidence="1">Membrane</location>
        <topology evidence="1">Multi-pass membrane protein</topology>
    </subcellularLocation>
</comment>
<evidence type="ECO:0000256" key="5">
    <source>
        <dbReference type="SAM" id="MobiDB-lite"/>
    </source>
</evidence>
<feature type="transmembrane region" description="Helical" evidence="6">
    <location>
        <begin position="171"/>
        <end position="189"/>
    </location>
</feature>
<feature type="region of interest" description="Disordered" evidence="5">
    <location>
        <begin position="211"/>
        <end position="236"/>
    </location>
</feature>
<sequence length="389" mass="40191">MVRVSQSRVPSLLTRWTVWAPILALVPLPFTWGKHIGPAWIVIVAVLLGASVLAAVHHAEVVAHRVGEPFGSLVLAVAVTVIEVALIVTLMVSGGSDASTLARDTVFSAVMITCNGIVGISLLVGAIRHDTVTFNAEGTGAALACVLTLATVCLVLPTFTSSVSGPEFSGSQLTFAAIASLALYGLFVVTQTVRHRDFFLPVAREDYRPLAVGPTGGAGPVDDPSTQEYDGEHADPPSNREALLSLGMLLVSLVAVVGLAKVESKPIEDGVGALGLPHSFVGVIIALLVLAPETLAAVNAAQRDRLQISLNLGYGSAMASIGLTIPVIALASIWLPTPLHLGLGSTQIVLLAITAAVGILTIVPGRATRLQGGIHLILLVAFVFLAANP</sequence>
<feature type="transmembrane region" description="Helical" evidence="6">
    <location>
        <begin position="280"/>
        <end position="300"/>
    </location>
</feature>
<feature type="transmembrane region" description="Helical" evidence="6">
    <location>
        <begin position="70"/>
        <end position="94"/>
    </location>
</feature>
<dbReference type="GO" id="GO:0015385">
    <property type="term" value="F:sodium:proton antiporter activity"/>
    <property type="evidence" value="ECO:0007669"/>
    <property type="project" value="TreeGrafter"/>
</dbReference>
<evidence type="ECO:0000256" key="6">
    <source>
        <dbReference type="SAM" id="Phobius"/>
    </source>
</evidence>
<feature type="transmembrane region" description="Helical" evidence="6">
    <location>
        <begin position="106"/>
        <end position="127"/>
    </location>
</feature>
<organism evidence="8 9">
    <name type="scientific">Flexivirga aerilata</name>
    <dbReference type="NCBI Taxonomy" id="1656889"/>
    <lineage>
        <taxon>Bacteria</taxon>
        <taxon>Bacillati</taxon>
        <taxon>Actinomycetota</taxon>
        <taxon>Actinomycetes</taxon>
        <taxon>Micrococcales</taxon>
        <taxon>Dermacoccaceae</taxon>
        <taxon>Flexivirga</taxon>
    </lineage>
</organism>
<dbReference type="Proteomes" id="UP000557772">
    <property type="component" value="Unassembled WGS sequence"/>
</dbReference>
<evidence type="ECO:0000256" key="1">
    <source>
        <dbReference type="ARBA" id="ARBA00004141"/>
    </source>
</evidence>
<evidence type="ECO:0000256" key="2">
    <source>
        <dbReference type="ARBA" id="ARBA00022692"/>
    </source>
</evidence>
<dbReference type="GO" id="GO:0005886">
    <property type="term" value="C:plasma membrane"/>
    <property type="evidence" value="ECO:0007669"/>
    <property type="project" value="TreeGrafter"/>
</dbReference>
<keyword evidence="4 6" id="KW-0472">Membrane</keyword>
<dbReference type="AlphaFoldDB" id="A0A849AFP5"/>
<feature type="domain" description="Sodium/calcium exchanger membrane region" evidence="7">
    <location>
        <begin position="39"/>
        <end position="192"/>
    </location>
</feature>
<keyword evidence="3 6" id="KW-1133">Transmembrane helix</keyword>
<feature type="domain" description="Sodium/calcium exchanger membrane region" evidence="7">
    <location>
        <begin position="245"/>
        <end position="386"/>
    </location>
</feature>
<dbReference type="PANTHER" id="PTHR37958">
    <property type="entry name" value="SODIUM-POTASSIUM/PROTON ANTIPORTER CHAA"/>
    <property type="match status" value="1"/>
</dbReference>
<feature type="transmembrane region" description="Helical" evidence="6">
    <location>
        <begin position="139"/>
        <end position="159"/>
    </location>
</feature>
<evidence type="ECO:0000259" key="7">
    <source>
        <dbReference type="Pfam" id="PF01699"/>
    </source>
</evidence>
<gene>
    <name evidence="8" type="ORF">HJ588_05335</name>
</gene>
<feature type="transmembrane region" description="Helical" evidence="6">
    <location>
        <begin position="312"/>
        <end position="335"/>
    </location>
</feature>
<proteinExistence type="predicted"/>
<evidence type="ECO:0000313" key="8">
    <source>
        <dbReference type="EMBL" id="NNG38697.1"/>
    </source>
</evidence>
<dbReference type="Pfam" id="PF01699">
    <property type="entry name" value="Na_Ca_ex"/>
    <property type="match status" value="2"/>
</dbReference>
<accession>A0A849AFP5</accession>
<feature type="transmembrane region" description="Helical" evidence="6">
    <location>
        <begin position="341"/>
        <end position="363"/>
    </location>
</feature>
<dbReference type="GO" id="GO:0015386">
    <property type="term" value="F:potassium:proton antiporter activity"/>
    <property type="evidence" value="ECO:0007669"/>
    <property type="project" value="TreeGrafter"/>
</dbReference>
<protein>
    <submittedName>
        <fullName evidence="8">Calcium:proton antiporter</fullName>
    </submittedName>
</protein>
<feature type="transmembrane region" description="Helical" evidence="6">
    <location>
        <begin position="38"/>
        <end position="58"/>
    </location>
</feature>
<keyword evidence="2 6" id="KW-0812">Transmembrane</keyword>
<feature type="transmembrane region" description="Helical" evidence="6">
    <location>
        <begin position="370"/>
        <end position="387"/>
    </location>
</feature>
<keyword evidence="9" id="KW-1185">Reference proteome</keyword>
<comment type="caution">
    <text evidence="8">The sequence shown here is derived from an EMBL/GenBank/DDBJ whole genome shotgun (WGS) entry which is preliminary data.</text>
</comment>